<keyword evidence="1" id="KW-1133">Transmembrane helix</keyword>
<feature type="transmembrane region" description="Helical" evidence="1">
    <location>
        <begin position="38"/>
        <end position="55"/>
    </location>
</feature>
<dbReference type="EMBL" id="FNXE01000031">
    <property type="protein sequence ID" value="SEH91668.1"/>
    <property type="molecule type" value="Genomic_DNA"/>
</dbReference>
<organism evidence="2 3">
    <name type="scientific">Paenimyroides marinum</name>
    <dbReference type="NCBI Taxonomy" id="1159016"/>
    <lineage>
        <taxon>Bacteria</taxon>
        <taxon>Pseudomonadati</taxon>
        <taxon>Bacteroidota</taxon>
        <taxon>Flavobacteriia</taxon>
        <taxon>Flavobacteriales</taxon>
        <taxon>Flavobacteriaceae</taxon>
        <taxon>Paenimyroides</taxon>
    </lineage>
</organism>
<dbReference type="AlphaFoldDB" id="A0A1H6LYX2"/>
<evidence type="ECO:0000313" key="3">
    <source>
        <dbReference type="Proteomes" id="UP000199634"/>
    </source>
</evidence>
<sequence>MRYTDLSDLGGFLWWLCIKFCKTNLKDEQTEDKWSRNILTFLMFGSFIGFMISVLT</sequence>
<accession>A0A1H6LYX2</accession>
<proteinExistence type="predicted"/>
<reference evidence="2 3" key="1">
    <citation type="submission" date="2016-10" db="EMBL/GenBank/DDBJ databases">
        <authorList>
            <person name="de Groot N.N."/>
        </authorList>
    </citation>
    <scope>NUCLEOTIDE SEQUENCE [LARGE SCALE GENOMIC DNA]</scope>
    <source>
        <strain evidence="2 3">CGMCC 1.10825</strain>
    </source>
</reference>
<evidence type="ECO:0000256" key="1">
    <source>
        <dbReference type="SAM" id="Phobius"/>
    </source>
</evidence>
<keyword evidence="3" id="KW-1185">Reference proteome</keyword>
<protein>
    <submittedName>
        <fullName evidence="2">Uncharacterized protein</fullName>
    </submittedName>
</protein>
<gene>
    <name evidence="2" type="ORF">SAMN02927937_02112</name>
</gene>
<dbReference type="RefSeq" id="WP_177165075.1">
    <property type="nucleotide sequence ID" value="NZ_FNXE01000031.1"/>
</dbReference>
<name>A0A1H6LYX2_9FLAO</name>
<evidence type="ECO:0000313" key="2">
    <source>
        <dbReference type="EMBL" id="SEH91668.1"/>
    </source>
</evidence>
<keyword evidence="1" id="KW-0472">Membrane</keyword>
<dbReference type="Proteomes" id="UP000199634">
    <property type="component" value="Unassembled WGS sequence"/>
</dbReference>
<keyword evidence="1" id="KW-0812">Transmembrane</keyword>